<keyword evidence="10" id="KW-1185">Reference proteome</keyword>
<dbReference type="InterPro" id="IPR003961">
    <property type="entry name" value="FN3_dom"/>
</dbReference>
<dbReference type="Proteomes" id="UP000647587">
    <property type="component" value="Unassembled WGS sequence"/>
</dbReference>
<evidence type="ECO:0000259" key="8">
    <source>
        <dbReference type="PROSITE" id="PS50853"/>
    </source>
</evidence>
<evidence type="ECO:0000256" key="1">
    <source>
        <dbReference type="ARBA" id="ARBA00001913"/>
    </source>
</evidence>
<protein>
    <recommendedName>
        <fullName evidence="8">Fibronectin type-III domain-containing protein</fullName>
    </recommendedName>
</protein>
<evidence type="ECO:0000256" key="6">
    <source>
        <dbReference type="SAM" id="MobiDB-lite"/>
    </source>
</evidence>
<dbReference type="InterPro" id="IPR013780">
    <property type="entry name" value="Glyco_hydro_b"/>
</dbReference>
<evidence type="ECO:0000256" key="2">
    <source>
        <dbReference type="ARBA" id="ARBA00008061"/>
    </source>
</evidence>
<proteinExistence type="inferred from homology"/>
<dbReference type="InterPro" id="IPR017853">
    <property type="entry name" value="GH"/>
</dbReference>
<sequence length="1044" mass="110049">MNRFQKTRRLGALVALTLSLSACGTDQAPQGTDNVQALGAPAQVPGNTAGVHDWRDEVIYFALTDRFANGNPANDNGADRNQGDRADTSNPLAWHGGDFAGLKAKIEEGYFKRMGFTAIWVSPVVLQVPAISGPASGPNAGKLFAGYHGYWAEDFFKVDPHLGTMDEYKALIQTAHKNGLKVIQDVVVNHAGYGATLTKTNPEWFHTEAECNASSNKDVFCPLAGLPDFKQELPDVTRYLNNFVAYWQQQTGINGLRIDTMKHAPDAYWRQFFAAGGPGNPAKIWSVGEVFNGDPAVLARYMDDLGSPSVFDFALYFAVKDHLSSAGGDLGRVAGVFAQDGAYSDPTRLTTFIDNHDVRRFVSEVRERGGSQTEATERLDLALSLLYTSRGTPSVYQGTETAQAGLGDPYNYATGQTNREDMNFAALAQGQTDERLAALAAARQKYPALTRGVQQVLWQPNGGAPILAYRRVVMNGKGGQPVVVVINNGNSPVDLSTLNGGGIPLLGTFSGSALTEITGRTSTLAMAGGKLTGTVPARSAFIVTAPAGSGVGNTVNASLAEVSGLAARAGDSAVQLSWTAPADVNVTGYRIYAQSGTGQERLLNFAPLAKDQTTFLASGITNDLLTTFRVVTVDAQGAESRGSTVTATASSRNTATVTFTVDARSQGNGPVELRRFDTGQQVEYPMTQQGRGIWKTSIELPLFREIKFKFGNDSAAAKNSGYEGPGQADRSFVVETGAAYTGTYDFITQPVPPTIEGTVSASTAPVGNAVVEAITANPALNYALTFPDGSYTLFAPAGTVTLRATATGYPAAERQAVSPSTGVDIQLTPVVTAPTPTPPAGMKYTVDGNLNDWTAPKVTAQSPNEGTFGGDNNWLTLQTDSDAQYLYVAYTYRVSGNSAILYLDYKDGGAAQADSFEAWRRAATFSGSMGGVDAFVARYGNEPAQLRTVQSNMTTPEISAAGYSFAASGTLPAQTVELAIPWSSLGLSGAPAGGVNVVGGIFGGDGYGAGDIIPSADSTPAGANTISDCYNSCRATFTQPITVK</sequence>
<feature type="chain" id="PRO_5045158118" description="Fibronectin type-III domain-containing protein" evidence="7">
    <location>
        <begin position="25"/>
        <end position="1044"/>
    </location>
</feature>
<dbReference type="SUPFAM" id="SSF49464">
    <property type="entry name" value="Carboxypeptidase regulatory domain-like"/>
    <property type="match status" value="1"/>
</dbReference>
<accession>A0ABQ2F1M8</accession>
<keyword evidence="3" id="KW-0479">Metal-binding</keyword>
<dbReference type="InterPro" id="IPR006046">
    <property type="entry name" value="Alpha_amylase"/>
</dbReference>
<dbReference type="SUPFAM" id="SSF49265">
    <property type="entry name" value="Fibronectin type III"/>
    <property type="match status" value="1"/>
</dbReference>
<evidence type="ECO:0000256" key="7">
    <source>
        <dbReference type="SAM" id="SignalP"/>
    </source>
</evidence>
<dbReference type="Gene3D" id="2.60.40.1190">
    <property type="match status" value="1"/>
</dbReference>
<dbReference type="InterPro" id="IPR006047">
    <property type="entry name" value="GH13_cat_dom"/>
</dbReference>
<comment type="cofactor">
    <cofactor evidence="1">
        <name>Ca(2+)</name>
        <dbReference type="ChEBI" id="CHEBI:29108"/>
    </cofactor>
</comment>
<dbReference type="Gene3D" id="3.20.20.80">
    <property type="entry name" value="Glycosidases"/>
    <property type="match status" value="1"/>
</dbReference>
<evidence type="ECO:0000256" key="3">
    <source>
        <dbReference type="ARBA" id="ARBA00022723"/>
    </source>
</evidence>
<dbReference type="Gene3D" id="2.60.40.10">
    <property type="entry name" value="Immunoglobulins"/>
    <property type="match status" value="1"/>
</dbReference>
<dbReference type="Gene3D" id="2.60.40.1180">
    <property type="entry name" value="Golgi alpha-mannosidase II"/>
    <property type="match status" value="1"/>
</dbReference>
<dbReference type="PANTHER" id="PTHR10357:SF215">
    <property type="entry name" value="ALPHA-AMYLASE 1"/>
    <property type="match status" value="1"/>
</dbReference>
<feature type="region of interest" description="Disordered" evidence="6">
    <location>
        <begin position="71"/>
        <end position="90"/>
    </location>
</feature>
<feature type="signal peptide" evidence="7">
    <location>
        <begin position="1"/>
        <end position="24"/>
    </location>
</feature>
<dbReference type="SUPFAM" id="SSF51011">
    <property type="entry name" value="Glycosyl hydrolase domain"/>
    <property type="match status" value="1"/>
</dbReference>
<evidence type="ECO:0000313" key="10">
    <source>
        <dbReference type="Proteomes" id="UP000647587"/>
    </source>
</evidence>
<gene>
    <name evidence="9" type="ORF">GCM10008955_29000</name>
</gene>
<dbReference type="PANTHER" id="PTHR10357">
    <property type="entry name" value="ALPHA-AMYLASE FAMILY MEMBER"/>
    <property type="match status" value="1"/>
</dbReference>
<feature type="domain" description="Fibronectin type-III" evidence="8">
    <location>
        <begin position="558"/>
        <end position="651"/>
    </location>
</feature>
<dbReference type="Pfam" id="PF00128">
    <property type="entry name" value="Alpha-amylase"/>
    <property type="match status" value="2"/>
</dbReference>
<dbReference type="Gene3D" id="2.60.40.1120">
    <property type="entry name" value="Carboxypeptidase-like, regulatory domain"/>
    <property type="match status" value="1"/>
</dbReference>
<dbReference type="PRINTS" id="PR00110">
    <property type="entry name" value="ALPHAAMYLASE"/>
</dbReference>
<dbReference type="SMART" id="SM00642">
    <property type="entry name" value="Aamy"/>
    <property type="match status" value="1"/>
</dbReference>
<dbReference type="SUPFAM" id="SSF51445">
    <property type="entry name" value="(Trans)glycosidases"/>
    <property type="match status" value="1"/>
</dbReference>
<keyword evidence="4 7" id="KW-0732">Signal</keyword>
<dbReference type="RefSeq" id="WP_189010056.1">
    <property type="nucleotide sequence ID" value="NZ_BMPP01000012.1"/>
</dbReference>
<evidence type="ECO:0000313" key="9">
    <source>
        <dbReference type="EMBL" id="GGK33168.1"/>
    </source>
</evidence>
<reference evidence="10" key="1">
    <citation type="journal article" date="2019" name="Int. J. Syst. Evol. Microbiol.">
        <title>The Global Catalogue of Microorganisms (GCM) 10K type strain sequencing project: providing services to taxonomists for standard genome sequencing and annotation.</title>
        <authorList>
            <consortium name="The Broad Institute Genomics Platform"/>
            <consortium name="The Broad Institute Genome Sequencing Center for Infectious Disease"/>
            <person name="Wu L."/>
            <person name="Ma J."/>
        </authorList>
    </citation>
    <scope>NUCLEOTIDE SEQUENCE [LARGE SCALE GENOMIC DNA]</scope>
    <source>
        <strain evidence="10">JCM 30331</strain>
    </source>
</reference>
<feature type="compositionally biased region" description="Basic and acidic residues" evidence="6">
    <location>
        <begin position="77"/>
        <end position="87"/>
    </location>
</feature>
<comment type="caution">
    <text evidence="9">The sequence shown here is derived from an EMBL/GenBank/DDBJ whole genome shotgun (WGS) entry which is preliminary data.</text>
</comment>
<organism evidence="9 10">
    <name type="scientific">Deinococcus malanensis</name>
    <dbReference type="NCBI Taxonomy" id="1706855"/>
    <lineage>
        <taxon>Bacteria</taxon>
        <taxon>Thermotogati</taxon>
        <taxon>Deinococcota</taxon>
        <taxon>Deinococci</taxon>
        <taxon>Deinococcales</taxon>
        <taxon>Deinococcaceae</taxon>
        <taxon>Deinococcus</taxon>
    </lineage>
</organism>
<dbReference type="PROSITE" id="PS51257">
    <property type="entry name" value="PROKAR_LIPOPROTEIN"/>
    <property type="match status" value="1"/>
</dbReference>
<evidence type="ECO:0000256" key="4">
    <source>
        <dbReference type="ARBA" id="ARBA00022729"/>
    </source>
</evidence>
<dbReference type="InterPro" id="IPR036116">
    <property type="entry name" value="FN3_sf"/>
</dbReference>
<dbReference type="InterPro" id="IPR013783">
    <property type="entry name" value="Ig-like_fold"/>
</dbReference>
<evidence type="ECO:0000256" key="5">
    <source>
        <dbReference type="RuleBase" id="RU003615"/>
    </source>
</evidence>
<dbReference type="CDD" id="cd00063">
    <property type="entry name" value="FN3"/>
    <property type="match status" value="1"/>
</dbReference>
<dbReference type="PROSITE" id="PS50853">
    <property type="entry name" value="FN3"/>
    <property type="match status" value="1"/>
</dbReference>
<comment type="similarity">
    <text evidence="2 5">Belongs to the glycosyl hydrolase 13 family.</text>
</comment>
<dbReference type="SUPFAM" id="SSF49344">
    <property type="entry name" value="CBD9-like"/>
    <property type="match status" value="1"/>
</dbReference>
<dbReference type="InterPro" id="IPR008969">
    <property type="entry name" value="CarboxyPept-like_regulatory"/>
</dbReference>
<dbReference type="EMBL" id="BMPP01000012">
    <property type="protein sequence ID" value="GGK33168.1"/>
    <property type="molecule type" value="Genomic_DNA"/>
</dbReference>
<name>A0ABQ2F1M8_9DEIO</name>